<keyword evidence="3" id="KW-0131">Cell cycle</keyword>
<organism evidence="4 5">
    <name type="scientific">Soehngenia longivitae</name>
    <dbReference type="NCBI Taxonomy" id="2562294"/>
    <lineage>
        <taxon>Bacteria</taxon>
        <taxon>Bacillati</taxon>
        <taxon>Bacillota</taxon>
        <taxon>Tissierellia</taxon>
        <taxon>Tissierellales</taxon>
        <taxon>Tissierellaceae</taxon>
        <taxon>Soehngenia</taxon>
    </lineage>
</organism>
<comment type="function">
    <text evidence="2 3">Prevents the cell division inhibition by proteins MinC and MinD at internal division sites while permitting inhibition at polar sites. This ensures cell division at the proper site by restricting the formation of a division septum at the midpoint of the long axis of the cell.</text>
</comment>
<dbReference type="Gene3D" id="3.30.1070.10">
    <property type="entry name" value="Cell division topological specificity factor MinE"/>
    <property type="match status" value="1"/>
</dbReference>
<reference evidence="4 5" key="1">
    <citation type="submission" date="2019-03" db="EMBL/GenBank/DDBJ databases">
        <title>Draft genome sequence data and analysis of a Fermenting Bacterium, Soehngenia longevitae strain 1933PT, isolated from petroleum reservoir in Azerbaijan.</title>
        <authorList>
            <person name="Grouzdev D.S."/>
            <person name="Bidzhieva S.K."/>
            <person name="Sokolova D.S."/>
            <person name="Tourova T.P."/>
            <person name="Poltaraus A.B."/>
            <person name="Nazina T.N."/>
        </authorList>
    </citation>
    <scope>NUCLEOTIDE SEQUENCE [LARGE SCALE GENOMIC DNA]</scope>
    <source>
        <strain evidence="4 5">1933P</strain>
    </source>
</reference>
<keyword evidence="5" id="KW-1185">Reference proteome</keyword>
<dbReference type="GO" id="GO:0051301">
    <property type="term" value="P:cell division"/>
    <property type="evidence" value="ECO:0007669"/>
    <property type="project" value="UniProtKB-KW"/>
</dbReference>
<gene>
    <name evidence="3 4" type="primary">minE</name>
    <name evidence="4" type="ORF">E4100_05820</name>
</gene>
<dbReference type="EMBL" id="SRIB01000007">
    <property type="protein sequence ID" value="TFZ40020.1"/>
    <property type="molecule type" value="Genomic_DNA"/>
</dbReference>
<comment type="similarity">
    <text evidence="1 3">Belongs to the MinE family.</text>
</comment>
<name>A0A4Z0D2N6_9FIRM</name>
<keyword evidence="3 4" id="KW-0132">Cell division</keyword>
<dbReference type="NCBIfam" id="TIGR01215">
    <property type="entry name" value="minE"/>
    <property type="match status" value="1"/>
</dbReference>
<dbReference type="InterPro" id="IPR005527">
    <property type="entry name" value="MinE"/>
</dbReference>
<dbReference type="OrthoDB" id="9796578at2"/>
<evidence type="ECO:0000256" key="1">
    <source>
        <dbReference type="ARBA" id="ARBA00008168"/>
    </source>
</evidence>
<proteinExistence type="inferred from homology"/>
<evidence type="ECO:0000313" key="5">
    <source>
        <dbReference type="Proteomes" id="UP000298381"/>
    </source>
</evidence>
<protein>
    <recommendedName>
        <fullName evidence="3">Cell division topological specificity factor</fullName>
    </recommendedName>
</protein>
<evidence type="ECO:0000256" key="3">
    <source>
        <dbReference type="HAMAP-Rule" id="MF_00262"/>
    </source>
</evidence>
<dbReference type="SUPFAM" id="SSF55229">
    <property type="entry name" value="Cell division protein MinE topological specificity domain"/>
    <property type="match status" value="1"/>
</dbReference>
<dbReference type="InterPro" id="IPR036707">
    <property type="entry name" value="MinE_sf"/>
</dbReference>
<dbReference type="HAMAP" id="MF_00262">
    <property type="entry name" value="MinE"/>
    <property type="match status" value="1"/>
</dbReference>
<accession>A0A4Z0D2N6</accession>
<dbReference type="Pfam" id="PF03776">
    <property type="entry name" value="MinE"/>
    <property type="match status" value="1"/>
</dbReference>
<evidence type="ECO:0000313" key="4">
    <source>
        <dbReference type="EMBL" id="TFZ40020.1"/>
    </source>
</evidence>
<dbReference type="Proteomes" id="UP000298381">
    <property type="component" value="Unassembled WGS sequence"/>
</dbReference>
<comment type="caution">
    <text evidence="4">The sequence shown here is derived from an EMBL/GenBank/DDBJ whole genome shotgun (WGS) entry which is preliminary data.</text>
</comment>
<dbReference type="RefSeq" id="WP_135271092.1">
    <property type="nucleotide sequence ID" value="NZ_SRIB01000007.1"/>
</dbReference>
<evidence type="ECO:0000256" key="2">
    <source>
        <dbReference type="ARBA" id="ARBA00025265"/>
    </source>
</evidence>
<dbReference type="GO" id="GO:0032955">
    <property type="term" value="P:regulation of division septum assembly"/>
    <property type="evidence" value="ECO:0007669"/>
    <property type="project" value="InterPro"/>
</dbReference>
<dbReference type="AlphaFoldDB" id="A0A4Z0D2N6"/>
<sequence>MGILEIFSRRQEKSKDVAKERLKLVLVHDRADLSPRLLELIKNDMINVISNYAEIDISEIDIKMTKTTKDGDSKPVSALIANIPIKKLKIRDDI</sequence>